<comment type="caution">
    <text evidence="1">The sequence shown here is derived from an EMBL/GenBank/DDBJ whole genome shotgun (WGS) entry which is preliminary data.</text>
</comment>
<keyword evidence="2" id="KW-1185">Reference proteome</keyword>
<proteinExistence type="predicted"/>
<dbReference type="EMBL" id="REGN01001111">
    <property type="protein sequence ID" value="RNA36939.1"/>
    <property type="molecule type" value="Genomic_DNA"/>
</dbReference>
<evidence type="ECO:0000313" key="2">
    <source>
        <dbReference type="Proteomes" id="UP000276133"/>
    </source>
</evidence>
<sequence length="83" mass="9603">MPLRSPKPQSKLPNWIKGSWIFFKVLNLTSLSLSNLLPLRRPLSVPTNIFIKYFESFQMFSSFATILNYEKKAIGLAKLKLDK</sequence>
<gene>
    <name evidence="1" type="ORF">BpHYR1_037035</name>
</gene>
<evidence type="ECO:0000313" key="1">
    <source>
        <dbReference type="EMBL" id="RNA36939.1"/>
    </source>
</evidence>
<reference evidence="1 2" key="1">
    <citation type="journal article" date="2018" name="Sci. Rep.">
        <title>Genomic signatures of local adaptation to the degree of environmental predictability in rotifers.</title>
        <authorList>
            <person name="Franch-Gras L."/>
            <person name="Hahn C."/>
            <person name="Garcia-Roger E.M."/>
            <person name="Carmona M.J."/>
            <person name="Serra M."/>
            <person name="Gomez A."/>
        </authorList>
    </citation>
    <scope>NUCLEOTIDE SEQUENCE [LARGE SCALE GENOMIC DNA]</scope>
    <source>
        <strain evidence="1">HYR1</strain>
    </source>
</reference>
<dbReference type="AlphaFoldDB" id="A0A3M7SMI2"/>
<protein>
    <submittedName>
        <fullName evidence="1">Uncharacterized protein</fullName>
    </submittedName>
</protein>
<dbReference type="Proteomes" id="UP000276133">
    <property type="component" value="Unassembled WGS sequence"/>
</dbReference>
<organism evidence="1 2">
    <name type="scientific">Brachionus plicatilis</name>
    <name type="common">Marine rotifer</name>
    <name type="synonym">Brachionus muelleri</name>
    <dbReference type="NCBI Taxonomy" id="10195"/>
    <lineage>
        <taxon>Eukaryota</taxon>
        <taxon>Metazoa</taxon>
        <taxon>Spiralia</taxon>
        <taxon>Gnathifera</taxon>
        <taxon>Rotifera</taxon>
        <taxon>Eurotatoria</taxon>
        <taxon>Monogononta</taxon>
        <taxon>Pseudotrocha</taxon>
        <taxon>Ploima</taxon>
        <taxon>Brachionidae</taxon>
        <taxon>Brachionus</taxon>
    </lineage>
</organism>
<accession>A0A3M7SMI2</accession>
<name>A0A3M7SMI2_BRAPC</name>